<evidence type="ECO:0000313" key="1">
    <source>
        <dbReference type="EMBL" id="DAD69727.1"/>
    </source>
</evidence>
<dbReference type="EMBL" id="BK015854">
    <property type="protein sequence ID" value="DAD69727.1"/>
    <property type="molecule type" value="Genomic_DNA"/>
</dbReference>
<proteinExistence type="predicted"/>
<name>A0A8S5LIM2_9CAUD</name>
<reference evidence="1" key="1">
    <citation type="journal article" date="2021" name="Proc. Natl. Acad. Sci. U.S.A.">
        <title>A Catalog of Tens of Thousands of Viruses from Human Metagenomes Reveals Hidden Associations with Chronic Diseases.</title>
        <authorList>
            <person name="Tisza M.J."/>
            <person name="Buck C.B."/>
        </authorList>
    </citation>
    <scope>NUCLEOTIDE SEQUENCE</scope>
    <source>
        <strain evidence="1">CtFCq8</strain>
    </source>
</reference>
<sequence>MKRTKEAAEETKPEAWLVVKGDVCLRMTEEDVLELLRTEIEEDGEKPVWITRSNGTEVLQSSVNAVELDTFLSMLRNGMTFQGQVFEGEGMIPALAEDEHYCATMPTFSWAIVEFLAGGEMDELVYQIQIDPWSTIPF</sequence>
<organism evidence="1">
    <name type="scientific">Myoviridae sp. ctFCq8</name>
    <dbReference type="NCBI Taxonomy" id="2827605"/>
    <lineage>
        <taxon>Viruses</taxon>
        <taxon>Duplodnaviria</taxon>
        <taxon>Heunggongvirae</taxon>
        <taxon>Uroviricota</taxon>
        <taxon>Caudoviricetes</taxon>
    </lineage>
</organism>
<protein>
    <submittedName>
        <fullName evidence="1">Uncharacterized protein</fullName>
    </submittedName>
</protein>
<accession>A0A8S5LIM2</accession>